<keyword evidence="8" id="KW-0804">Transcription</keyword>
<evidence type="ECO:0000313" key="13">
    <source>
        <dbReference type="EMBL" id="KAF2304859.1"/>
    </source>
</evidence>
<sequence length="510" mass="57119">MAVIANYQAGNGDQLHVNVSVLLYFGLEYLILVKEEDTPLKAHMEAIEVESQEPNRPESVLGPRRPRLNNYAFACALLGVHYLHLVRLCNARITSLACNEGRLGEAKRVLIKVSDSAEEAEFRLVEITKAASSGSGHGGSSTSNWHGQGVWKELLLRPSPPVRRMLLAAIGINFFMQASASALYLDRFGRRPLLLLGSSGMAISLVVLGLGSKFLEHSTSKPVWAIVMCIVAVCGFVSFFSIGLGPITWVYSSEIFPLRLRAQGSGLAISVNRLTQMPRNNSQSHHQIYLPQEKNIGRFPPFISANYNTNGNNCPPASPASPFHRGFGFREKRNSSRSVKNRKKKKNNPHLKSNRRDMSLFSSSSQDSAYFEGSYWFSSEEDEDEREGESDTLFSSRSLSSDSSGSHCHRSRRKKFSSRRRRVASKSSQMGVFPLHGKMKESFAVVKSSSDPYNDFRTSMVEMIVEKKMFAAKDLEQLLQCFLSLNSYHHHRIIMEVFTEICEALFSNWS</sequence>
<evidence type="ECO:0000256" key="7">
    <source>
        <dbReference type="ARBA" id="ARBA00023136"/>
    </source>
</evidence>
<feature type="compositionally biased region" description="Basic residues" evidence="10">
    <location>
        <begin position="339"/>
        <end position="353"/>
    </location>
</feature>
<evidence type="ECO:0000313" key="14">
    <source>
        <dbReference type="Proteomes" id="UP000467840"/>
    </source>
</evidence>
<feature type="compositionally biased region" description="Acidic residues" evidence="10">
    <location>
        <begin position="379"/>
        <end position="390"/>
    </location>
</feature>
<dbReference type="EMBL" id="JAAGAX010000009">
    <property type="protein sequence ID" value="KAF2304859.1"/>
    <property type="molecule type" value="Genomic_DNA"/>
</dbReference>
<comment type="caution">
    <text evidence="13">The sequence shown here is derived from an EMBL/GenBank/DDBJ whole genome shotgun (WGS) entry which is preliminary data.</text>
</comment>
<feature type="transmembrane region" description="Helical" evidence="11">
    <location>
        <begin position="223"/>
        <end position="251"/>
    </location>
</feature>
<evidence type="ECO:0000256" key="8">
    <source>
        <dbReference type="ARBA" id="ARBA00023163"/>
    </source>
</evidence>
<keyword evidence="3" id="KW-0678">Repressor</keyword>
<organism evidence="13 14">
    <name type="scientific">Hevea brasiliensis</name>
    <name type="common">Para rubber tree</name>
    <name type="synonym">Siphonia brasiliensis</name>
    <dbReference type="NCBI Taxonomy" id="3981"/>
    <lineage>
        <taxon>Eukaryota</taxon>
        <taxon>Viridiplantae</taxon>
        <taxon>Streptophyta</taxon>
        <taxon>Embryophyta</taxon>
        <taxon>Tracheophyta</taxon>
        <taxon>Spermatophyta</taxon>
        <taxon>Magnoliopsida</taxon>
        <taxon>eudicotyledons</taxon>
        <taxon>Gunneridae</taxon>
        <taxon>Pentapetalae</taxon>
        <taxon>rosids</taxon>
        <taxon>fabids</taxon>
        <taxon>Malpighiales</taxon>
        <taxon>Euphorbiaceae</taxon>
        <taxon>Crotonoideae</taxon>
        <taxon>Micrandreae</taxon>
        <taxon>Hevea</taxon>
    </lineage>
</organism>
<evidence type="ECO:0000256" key="2">
    <source>
        <dbReference type="ARBA" id="ARBA00004141"/>
    </source>
</evidence>
<gene>
    <name evidence="13" type="ORF">GH714_039188</name>
</gene>
<dbReference type="NCBIfam" id="TIGR01568">
    <property type="entry name" value="A_thal_3678"/>
    <property type="match status" value="1"/>
</dbReference>
<feature type="compositionally biased region" description="Low complexity" evidence="10">
    <location>
        <begin position="395"/>
        <end position="406"/>
    </location>
</feature>
<keyword evidence="14" id="KW-1185">Reference proteome</keyword>
<reference evidence="13 14" key="1">
    <citation type="journal article" date="2020" name="Mol. Plant">
        <title>The Chromosome-Based Rubber Tree Genome Provides New Insights into Spurge Genome Evolution and Rubber Biosynthesis.</title>
        <authorList>
            <person name="Liu J."/>
            <person name="Shi C."/>
            <person name="Shi C.C."/>
            <person name="Li W."/>
            <person name="Zhang Q.J."/>
            <person name="Zhang Y."/>
            <person name="Li K."/>
            <person name="Lu H.F."/>
            <person name="Shi C."/>
            <person name="Zhu S.T."/>
            <person name="Xiao Z.Y."/>
            <person name="Nan H."/>
            <person name="Yue Y."/>
            <person name="Zhu X.G."/>
            <person name="Wu Y."/>
            <person name="Hong X.N."/>
            <person name="Fan G.Y."/>
            <person name="Tong Y."/>
            <person name="Zhang D."/>
            <person name="Mao C.L."/>
            <person name="Liu Y.L."/>
            <person name="Hao S.J."/>
            <person name="Liu W.Q."/>
            <person name="Lv M.Q."/>
            <person name="Zhang H.B."/>
            <person name="Liu Y."/>
            <person name="Hu-Tang G.R."/>
            <person name="Wang J.P."/>
            <person name="Wang J.H."/>
            <person name="Sun Y.H."/>
            <person name="Ni S.B."/>
            <person name="Chen W.B."/>
            <person name="Zhang X.C."/>
            <person name="Jiao Y.N."/>
            <person name="Eichler E.E."/>
            <person name="Li G.H."/>
            <person name="Liu X."/>
            <person name="Gao L.Z."/>
        </authorList>
    </citation>
    <scope>NUCLEOTIDE SEQUENCE [LARGE SCALE GENOMIC DNA]</scope>
    <source>
        <strain evidence="14">cv. GT1</strain>
        <tissue evidence="13">Leaf</tissue>
    </source>
</reference>
<comment type="subcellular location">
    <subcellularLocation>
        <location evidence="2">Membrane</location>
        <topology evidence="2">Multi-pass membrane protein</topology>
    </subcellularLocation>
    <subcellularLocation>
        <location evidence="1">Nucleus</location>
    </subcellularLocation>
</comment>
<dbReference type="InterPro" id="IPR038933">
    <property type="entry name" value="Ovate"/>
</dbReference>
<dbReference type="InterPro" id="IPR006458">
    <property type="entry name" value="Ovate_C"/>
</dbReference>
<dbReference type="InterPro" id="IPR005828">
    <property type="entry name" value="MFS_sugar_transport-like"/>
</dbReference>
<keyword evidence="7 11" id="KW-0472">Membrane</keyword>
<evidence type="ECO:0000256" key="10">
    <source>
        <dbReference type="SAM" id="MobiDB-lite"/>
    </source>
</evidence>
<dbReference type="InterPro" id="IPR003663">
    <property type="entry name" value="Sugar/inositol_transpt"/>
</dbReference>
<dbReference type="PANTHER" id="PTHR33057:SF17">
    <property type="entry name" value="TRANSCRIPTION REPRESSOR OFP8"/>
    <property type="match status" value="1"/>
</dbReference>
<dbReference type="Proteomes" id="UP000467840">
    <property type="component" value="Chromosome 16"/>
</dbReference>
<dbReference type="PANTHER" id="PTHR33057">
    <property type="entry name" value="TRANSCRIPTION REPRESSOR OFP7-RELATED"/>
    <property type="match status" value="1"/>
</dbReference>
<feature type="transmembrane region" description="Helical" evidence="11">
    <location>
        <begin position="192"/>
        <end position="211"/>
    </location>
</feature>
<proteinExistence type="predicted"/>
<feature type="region of interest" description="Disordered" evidence="10">
    <location>
        <begin position="313"/>
        <end position="365"/>
    </location>
</feature>
<dbReference type="GO" id="GO:0022857">
    <property type="term" value="F:transmembrane transporter activity"/>
    <property type="evidence" value="ECO:0007669"/>
    <property type="project" value="InterPro"/>
</dbReference>
<evidence type="ECO:0000256" key="5">
    <source>
        <dbReference type="ARBA" id="ARBA00022989"/>
    </source>
</evidence>
<dbReference type="GO" id="GO:0005634">
    <property type="term" value="C:nucleus"/>
    <property type="evidence" value="ECO:0007669"/>
    <property type="project" value="UniProtKB-SubCell"/>
</dbReference>
<dbReference type="GO" id="GO:0016020">
    <property type="term" value="C:membrane"/>
    <property type="evidence" value="ECO:0007669"/>
    <property type="project" value="UniProtKB-SubCell"/>
</dbReference>
<evidence type="ECO:0000256" key="11">
    <source>
        <dbReference type="SAM" id="Phobius"/>
    </source>
</evidence>
<evidence type="ECO:0000256" key="3">
    <source>
        <dbReference type="ARBA" id="ARBA00022491"/>
    </source>
</evidence>
<keyword evidence="9" id="KW-0539">Nucleus</keyword>
<dbReference type="Pfam" id="PF00083">
    <property type="entry name" value="Sugar_tr"/>
    <property type="match status" value="1"/>
</dbReference>
<feature type="domain" description="OVATE" evidence="12">
    <location>
        <begin position="445"/>
        <end position="504"/>
    </location>
</feature>
<keyword evidence="5 11" id="KW-1133">Transmembrane helix</keyword>
<keyword evidence="4 11" id="KW-0812">Transmembrane</keyword>
<feature type="region of interest" description="Disordered" evidence="10">
    <location>
        <begin position="379"/>
        <end position="428"/>
    </location>
</feature>
<dbReference type="PRINTS" id="PR00171">
    <property type="entry name" value="SUGRTRNSPORT"/>
</dbReference>
<dbReference type="AlphaFoldDB" id="A0A6A6LYT4"/>
<dbReference type="PROSITE" id="PS51754">
    <property type="entry name" value="OVATE"/>
    <property type="match status" value="1"/>
</dbReference>
<dbReference type="Pfam" id="PF04844">
    <property type="entry name" value="Ovate"/>
    <property type="match status" value="1"/>
</dbReference>
<keyword evidence="6" id="KW-0805">Transcription regulation</keyword>
<protein>
    <recommendedName>
        <fullName evidence="12">OVATE domain-containing protein</fullName>
    </recommendedName>
</protein>
<accession>A0A6A6LYT4</accession>
<evidence type="ECO:0000256" key="9">
    <source>
        <dbReference type="ARBA" id="ARBA00023242"/>
    </source>
</evidence>
<dbReference type="SUPFAM" id="SSF103473">
    <property type="entry name" value="MFS general substrate transporter"/>
    <property type="match status" value="1"/>
</dbReference>
<evidence type="ECO:0000259" key="12">
    <source>
        <dbReference type="PROSITE" id="PS51754"/>
    </source>
</evidence>
<dbReference type="Gene3D" id="1.20.1250.20">
    <property type="entry name" value="MFS general substrate transporter like domains"/>
    <property type="match status" value="1"/>
</dbReference>
<evidence type="ECO:0000256" key="1">
    <source>
        <dbReference type="ARBA" id="ARBA00004123"/>
    </source>
</evidence>
<dbReference type="InterPro" id="IPR036259">
    <property type="entry name" value="MFS_trans_sf"/>
</dbReference>
<evidence type="ECO:0000256" key="4">
    <source>
        <dbReference type="ARBA" id="ARBA00022692"/>
    </source>
</evidence>
<dbReference type="GO" id="GO:0045892">
    <property type="term" value="P:negative regulation of DNA-templated transcription"/>
    <property type="evidence" value="ECO:0007669"/>
    <property type="project" value="InterPro"/>
</dbReference>
<feature type="compositionally biased region" description="Basic residues" evidence="10">
    <location>
        <begin position="407"/>
        <end position="424"/>
    </location>
</feature>
<name>A0A6A6LYT4_HEVBR</name>
<evidence type="ECO:0000256" key="6">
    <source>
        <dbReference type="ARBA" id="ARBA00023015"/>
    </source>
</evidence>